<name>A0A9N9KCH4_9GLOM</name>
<evidence type="ECO:0000256" key="1">
    <source>
        <dbReference type="SAM" id="MobiDB-lite"/>
    </source>
</evidence>
<comment type="caution">
    <text evidence="2">The sequence shown here is derived from an EMBL/GenBank/DDBJ whole genome shotgun (WGS) entry which is preliminary data.</text>
</comment>
<keyword evidence="3" id="KW-1185">Reference proteome</keyword>
<dbReference type="Proteomes" id="UP000789396">
    <property type="component" value="Unassembled WGS sequence"/>
</dbReference>
<proteinExistence type="predicted"/>
<feature type="compositionally biased region" description="Basic and acidic residues" evidence="1">
    <location>
        <begin position="10"/>
        <end position="22"/>
    </location>
</feature>
<feature type="non-terminal residue" evidence="2">
    <location>
        <position position="47"/>
    </location>
</feature>
<dbReference type="EMBL" id="CAJVPZ010101589">
    <property type="protein sequence ID" value="CAG8822095.1"/>
    <property type="molecule type" value="Genomic_DNA"/>
</dbReference>
<feature type="compositionally biased region" description="Basic and acidic residues" evidence="1">
    <location>
        <begin position="38"/>
        <end position="47"/>
    </location>
</feature>
<feature type="region of interest" description="Disordered" evidence="1">
    <location>
        <begin position="1"/>
        <end position="47"/>
    </location>
</feature>
<dbReference type="AlphaFoldDB" id="A0A9N9KCH4"/>
<evidence type="ECO:0000313" key="3">
    <source>
        <dbReference type="Proteomes" id="UP000789396"/>
    </source>
</evidence>
<sequence>TSSEDESEVEDKSVKKNRDRSVSKRKGRSDSRGSGSEDVPKVLTDKQ</sequence>
<accession>A0A9N9KCH4</accession>
<organism evidence="2 3">
    <name type="scientific">Racocetra fulgida</name>
    <dbReference type="NCBI Taxonomy" id="60492"/>
    <lineage>
        <taxon>Eukaryota</taxon>
        <taxon>Fungi</taxon>
        <taxon>Fungi incertae sedis</taxon>
        <taxon>Mucoromycota</taxon>
        <taxon>Glomeromycotina</taxon>
        <taxon>Glomeromycetes</taxon>
        <taxon>Diversisporales</taxon>
        <taxon>Gigasporaceae</taxon>
        <taxon>Racocetra</taxon>
    </lineage>
</organism>
<reference evidence="2" key="1">
    <citation type="submission" date="2021-06" db="EMBL/GenBank/DDBJ databases">
        <authorList>
            <person name="Kallberg Y."/>
            <person name="Tangrot J."/>
            <person name="Rosling A."/>
        </authorList>
    </citation>
    <scope>NUCLEOTIDE SEQUENCE</scope>
    <source>
        <strain evidence="2">IN212</strain>
    </source>
</reference>
<gene>
    <name evidence="2" type="ORF">RFULGI_LOCUS19738</name>
</gene>
<feature type="non-terminal residue" evidence="2">
    <location>
        <position position="1"/>
    </location>
</feature>
<protein>
    <submittedName>
        <fullName evidence="2">15261_t:CDS:1</fullName>
    </submittedName>
</protein>
<evidence type="ECO:0000313" key="2">
    <source>
        <dbReference type="EMBL" id="CAG8822095.1"/>
    </source>
</evidence>